<feature type="compositionally biased region" description="Pro residues" evidence="1">
    <location>
        <begin position="7"/>
        <end position="20"/>
    </location>
</feature>
<evidence type="ECO:0000313" key="2">
    <source>
        <dbReference type="EnsemblPlants" id="TuG1812G0100003929.01.T01.cds363992"/>
    </source>
</evidence>
<sequence length="111" mass="11462">ALDPTPAAAPTPPAPSPSPPSSSHSSAPPTSPIDQRLPSNAARSPSSHFSAASFPIDRHLLVVPGLTLRRPAAPLTVEHSSAVSLPVDRRRASLVCRICLTASSSCFLPVQ</sequence>
<feature type="region of interest" description="Disordered" evidence="1">
    <location>
        <begin position="1"/>
        <end position="49"/>
    </location>
</feature>
<evidence type="ECO:0000313" key="3">
    <source>
        <dbReference type="Proteomes" id="UP000015106"/>
    </source>
</evidence>
<reference evidence="3" key="1">
    <citation type="journal article" date="2013" name="Nature">
        <title>Draft genome of the wheat A-genome progenitor Triticum urartu.</title>
        <authorList>
            <person name="Ling H.Q."/>
            <person name="Zhao S."/>
            <person name="Liu D."/>
            <person name="Wang J."/>
            <person name="Sun H."/>
            <person name="Zhang C."/>
            <person name="Fan H."/>
            <person name="Li D."/>
            <person name="Dong L."/>
            <person name="Tao Y."/>
            <person name="Gao C."/>
            <person name="Wu H."/>
            <person name="Li Y."/>
            <person name="Cui Y."/>
            <person name="Guo X."/>
            <person name="Zheng S."/>
            <person name="Wang B."/>
            <person name="Yu K."/>
            <person name="Liang Q."/>
            <person name="Yang W."/>
            <person name="Lou X."/>
            <person name="Chen J."/>
            <person name="Feng M."/>
            <person name="Jian J."/>
            <person name="Zhang X."/>
            <person name="Luo G."/>
            <person name="Jiang Y."/>
            <person name="Liu J."/>
            <person name="Wang Z."/>
            <person name="Sha Y."/>
            <person name="Zhang B."/>
            <person name="Wu H."/>
            <person name="Tang D."/>
            <person name="Shen Q."/>
            <person name="Xue P."/>
            <person name="Zou S."/>
            <person name="Wang X."/>
            <person name="Liu X."/>
            <person name="Wang F."/>
            <person name="Yang Y."/>
            <person name="An X."/>
            <person name="Dong Z."/>
            <person name="Zhang K."/>
            <person name="Zhang X."/>
            <person name="Luo M.C."/>
            <person name="Dvorak J."/>
            <person name="Tong Y."/>
            <person name="Wang J."/>
            <person name="Yang H."/>
            <person name="Li Z."/>
            <person name="Wang D."/>
            <person name="Zhang A."/>
            <person name="Wang J."/>
        </authorList>
    </citation>
    <scope>NUCLEOTIDE SEQUENCE</scope>
    <source>
        <strain evidence="3">cv. G1812</strain>
    </source>
</reference>
<dbReference type="AlphaFoldDB" id="A0A8R7K462"/>
<reference evidence="2" key="3">
    <citation type="submission" date="2022-06" db="UniProtKB">
        <authorList>
            <consortium name="EnsemblPlants"/>
        </authorList>
    </citation>
    <scope>IDENTIFICATION</scope>
</reference>
<dbReference type="EnsemblPlants" id="TuG1812G0100003929.01.T01">
    <property type="protein sequence ID" value="TuG1812G0100003929.01.T01.cds363992"/>
    <property type="gene ID" value="TuG1812G0100003929.01"/>
</dbReference>
<name>A0A8R7K462_TRIUA</name>
<dbReference type="Proteomes" id="UP000015106">
    <property type="component" value="Chromosome 1"/>
</dbReference>
<accession>A0A8R7K462</accession>
<keyword evidence="3" id="KW-1185">Reference proteome</keyword>
<reference evidence="2" key="2">
    <citation type="submission" date="2018-03" db="EMBL/GenBank/DDBJ databases">
        <title>The Triticum urartu genome reveals the dynamic nature of wheat genome evolution.</title>
        <authorList>
            <person name="Ling H."/>
            <person name="Ma B."/>
            <person name="Shi X."/>
            <person name="Liu H."/>
            <person name="Dong L."/>
            <person name="Sun H."/>
            <person name="Cao Y."/>
            <person name="Gao Q."/>
            <person name="Zheng S."/>
            <person name="Li Y."/>
            <person name="Yu Y."/>
            <person name="Du H."/>
            <person name="Qi M."/>
            <person name="Li Y."/>
            <person name="Yu H."/>
            <person name="Cui Y."/>
            <person name="Wang N."/>
            <person name="Chen C."/>
            <person name="Wu H."/>
            <person name="Zhao Y."/>
            <person name="Zhang J."/>
            <person name="Li Y."/>
            <person name="Zhou W."/>
            <person name="Zhang B."/>
            <person name="Hu W."/>
            <person name="Eijk M."/>
            <person name="Tang J."/>
            <person name="Witsenboer H."/>
            <person name="Zhao S."/>
            <person name="Li Z."/>
            <person name="Zhang A."/>
            <person name="Wang D."/>
            <person name="Liang C."/>
        </authorList>
    </citation>
    <scope>NUCLEOTIDE SEQUENCE [LARGE SCALE GENOMIC DNA]</scope>
    <source>
        <strain evidence="2">cv. G1812</strain>
    </source>
</reference>
<evidence type="ECO:0000256" key="1">
    <source>
        <dbReference type="SAM" id="MobiDB-lite"/>
    </source>
</evidence>
<organism evidence="2 3">
    <name type="scientific">Triticum urartu</name>
    <name type="common">Red wild einkorn</name>
    <name type="synonym">Crithodium urartu</name>
    <dbReference type="NCBI Taxonomy" id="4572"/>
    <lineage>
        <taxon>Eukaryota</taxon>
        <taxon>Viridiplantae</taxon>
        <taxon>Streptophyta</taxon>
        <taxon>Embryophyta</taxon>
        <taxon>Tracheophyta</taxon>
        <taxon>Spermatophyta</taxon>
        <taxon>Magnoliopsida</taxon>
        <taxon>Liliopsida</taxon>
        <taxon>Poales</taxon>
        <taxon>Poaceae</taxon>
        <taxon>BOP clade</taxon>
        <taxon>Pooideae</taxon>
        <taxon>Triticodae</taxon>
        <taxon>Triticeae</taxon>
        <taxon>Triticinae</taxon>
        <taxon>Triticum</taxon>
    </lineage>
</organism>
<dbReference type="Gramene" id="TuG1812G0100003929.01.T01">
    <property type="protein sequence ID" value="TuG1812G0100003929.01.T01.cds363992"/>
    <property type="gene ID" value="TuG1812G0100003929.01"/>
</dbReference>
<proteinExistence type="predicted"/>
<protein>
    <submittedName>
        <fullName evidence="2">Uncharacterized protein</fullName>
    </submittedName>
</protein>